<organism evidence="8 9">
    <name type="scientific">Solanum tuberosum</name>
    <name type="common">Potato</name>
    <dbReference type="NCBI Taxonomy" id="4113"/>
    <lineage>
        <taxon>Eukaryota</taxon>
        <taxon>Viridiplantae</taxon>
        <taxon>Streptophyta</taxon>
        <taxon>Embryophyta</taxon>
        <taxon>Tracheophyta</taxon>
        <taxon>Spermatophyta</taxon>
        <taxon>Magnoliopsida</taxon>
        <taxon>eudicotyledons</taxon>
        <taxon>Gunneridae</taxon>
        <taxon>Pentapetalae</taxon>
        <taxon>asterids</taxon>
        <taxon>lamiids</taxon>
        <taxon>Solanales</taxon>
        <taxon>Solanaceae</taxon>
        <taxon>Solanoideae</taxon>
        <taxon>Solaneae</taxon>
        <taxon>Solanum</taxon>
    </lineage>
</organism>
<comment type="similarity">
    <text evidence="2">Belongs to the acyl-CoA oxidase family.</text>
</comment>
<dbReference type="Proteomes" id="UP000826656">
    <property type="component" value="Unassembled WGS sequence"/>
</dbReference>
<keyword evidence="3" id="KW-0285">Flavoprotein</keyword>
<keyword evidence="9" id="KW-1185">Reference proteome</keyword>
<dbReference type="PANTHER" id="PTHR10909:SF352">
    <property type="entry name" value="ACYL-COENZYME A OXIDASE-LIKE PROTEIN"/>
    <property type="match status" value="1"/>
</dbReference>
<evidence type="ECO:0000313" key="8">
    <source>
        <dbReference type="EMBL" id="KAH0780061.1"/>
    </source>
</evidence>
<dbReference type="Pfam" id="PF22924">
    <property type="entry name" value="ACOX_C_alpha1"/>
    <property type="match status" value="1"/>
</dbReference>
<dbReference type="Gene3D" id="1.20.140.10">
    <property type="entry name" value="Butyryl-CoA Dehydrogenase, subunit A, domain 3"/>
    <property type="match status" value="2"/>
</dbReference>
<comment type="cofactor">
    <cofactor evidence="1">
        <name>FAD</name>
        <dbReference type="ChEBI" id="CHEBI:57692"/>
    </cofactor>
</comment>
<feature type="domain" description="Acyl-CoA oxidase C-alpha1" evidence="7">
    <location>
        <begin position="297"/>
        <end position="347"/>
    </location>
</feature>
<keyword evidence="5" id="KW-0560">Oxidoreductase</keyword>
<dbReference type="InterPro" id="IPR009100">
    <property type="entry name" value="AcylCoA_DH/oxidase_NM_dom_sf"/>
</dbReference>
<dbReference type="Pfam" id="PF01756">
    <property type="entry name" value="ACOX"/>
    <property type="match status" value="1"/>
</dbReference>
<dbReference type="InterPro" id="IPR036250">
    <property type="entry name" value="AcylCo_DH-like_C"/>
</dbReference>
<evidence type="ECO:0000259" key="6">
    <source>
        <dbReference type="Pfam" id="PF01756"/>
    </source>
</evidence>
<dbReference type="InterPro" id="IPR012258">
    <property type="entry name" value="Acyl-CoA_oxidase"/>
</dbReference>
<evidence type="ECO:0000256" key="5">
    <source>
        <dbReference type="ARBA" id="ARBA00023002"/>
    </source>
</evidence>
<dbReference type="PANTHER" id="PTHR10909">
    <property type="entry name" value="ELECTRON TRANSPORT OXIDOREDUCTASE"/>
    <property type="match status" value="1"/>
</dbReference>
<gene>
    <name evidence="8" type="ORF">KY290_006488</name>
</gene>
<comment type="caution">
    <text evidence="8">The sequence shown here is derived from an EMBL/GenBank/DDBJ whole genome shotgun (WGS) entry which is preliminary data.</text>
</comment>
<dbReference type="EMBL" id="JAIVGD010000002">
    <property type="protein sequence ID" value="KAH0780061.1"/>
    <property type="molecule type" value="Genomic_DNA"/>
</dbReference>
<evidence type="ECO:0000256" key="1">
    <source>
        <dbReference type="ARBA" id="ARBA00001974"/>
    </source>
</evidence>
<dbReference type="InterPro" id="IPR055060">
    <property type="entry name" value="ACOX_C_alpha1"/>
</dbReference>
<proteinExistence type="inferred from homology"/>
<evidence type="ECO:0000256" key="2">
    <source>
        <dbReference type="ARBA" id="ARBA00006288"/>
    </source>
</evidence>
<name>A0ABQ7WIH7_SOLTU</name>
<evidence type="ECO:0008006" key="10">
    <source>
        <dbReference type="Google" id="ProtNLM"/>
    </source>
</evidence>
<reference evidence="8 9" key="1">
    <citation type="journal article" date="2021" name="bioRxiv">
        <title>Chromosome-scale and haplotype-resolved genome assembly of a tetraploid potato cultivar.</title>
        <authorList>
            <person name="Sun H."/>
            <person name="Jiao W.-B."/>
            <person name="Krause K."/>
            <person name="Campoy J.A."/>
            <person name="Goel M."/>
            <person name="Folz-Donahue K."/>
            <person name="Kukat C."/>
            <person name="Huettel B."/>
            <person name="Schneeberger K."/>
        </authorList>
    </citation>
    <scope>NUCLEOTIDE SEQUENCE [LARGE SCALE GENOMIC DNA]</scope>
    <source>
        <strain evidence="8">SolTubOtavaFocal</strain>
        <tissue evidence="8">Leaves</tissue>
    </source>
</reference>
<keyword evidence="4" id="KW-0274">FAD</keyword>
<feature type="domain" description="Acyl-CoA oxidase C-terminal" evidence="6">
    <location>
        <begin position="397"/>
        <end position="526"/>
    </location>
</feature>
<dbReference type="SUPFAM" id="SSF47203">
    <property type="entry name" value="Acyl-CoA dehydrogenase C-terminal domain-like"/>
    <property type="match status" value="2"/>
</dbReference>
<protein>
    <recommendedName>
        <fullName evidence="10">Acyl-coenzyme A oxidase</fullName>
    </recommendedName>
</protein>
<evidence type="ECO:0000256" key="4">
    <source>
        <dbReference type="ARBA" id="ARBA00022827"/>
    </source>
</evidence>
<sequence length="544" mass="61368">MEKVNFRTKVLSRHLKQETPILNVILQSLPCLSYNPPELSEPAAVFYIKEMRKLMDGHNLEERDWFFGLILQSKIFNPVKRGGKVFLSPNYSQSKEQQRQITMRRIQYLVEHGFSKDWLTVKGPEDELRKLALLDCLFIYDHSLSIKMGVHFLLWGGAIQFFGTKRHHDKWLKDTEDYVVKGCFSMTELGHGSNVRGIETVTTYDSSTGEFVINTPCESAQKYWIGGAANHATRTIVFSQLIIDGGNQEFRREELFDNVRVPRENLLNLVADVSPDGKYLTAIKDPDQRFAAFLSPLTSGRVTIAASAVYSAKIGLATAIRYSLTRRAFSVTPNGPEVLILDYQVSKALFGEYVAVKRSKKPFKGLGLEHMNTSRPVIPSQLTSSTMRQAQFQNDIFCLRERDLLERFAAEVSQCQAQGKSKEYAFTLNYQLAEDLGRAFSDRAVLHTFLDAEASVTSGPLKSVLDLVRSMYVLVTLEEDAAFLRYGYLSMDNAAIVRKEVAKLCSELRPDTLPLVSSFGLPDAFLSPIAFNWVEANASSSEQN</sequence>
<evidence type="ECO:0000259" key="7">
    <source>
        <dbReference type="Pfam" id="PF22924"/>
    </source>
</evidence>
<dbReference type="InterPro" id="IPR002655">
    <property type="entry name" value="Acyl-CoA_oxidase_C"/>
</dbReference>
<evidence type="ECO:0000313" key="9">
    <source>
        <dbReference type="Proteomes" id="UP000826656"/>
    </source>
</evidence>
<dbReference type="InterPro" id="IPR046373">
    <property type="entry name" value="Acyl-CoA_Oxase/DH_mid-dom_sf"/>
</dbReference>
<accession>A0ABQ7WIH7</accession>
<dbReference type="Gene3D" id="2.40.110.10">
    <property type="entry name" value="Butyryl-CoA Dehydrogenase, subunit A, domain 2"/>
    <property type="match status" value="1"/>
</dbReference>
<dbReference type="SUPFAM" id="SSF56645">
    <property type="entry name" value="Acyl-CoA dehydrogenase NM domain-like"/>
    <property type="match status" value="1"/>
</dbReference>
<evidence type="ECO:0000256" key="3">
    <source>
        <dbReference type="ARBA" id="ARBA00022630"/>
    </source>
</evidence>